<evidence type="ECO:0000256" key="10">
    <source>
        <dbReference type="ARBA" id="ARBA00023136"/>
    </source>
</evidence>
<organism evidence="18 19">
    <name type="scientific">Muraenolepis orangiensis</name>
    <name type="common">Patagonian moray cod</name>
    <dbReference type="NCBI Taxonomy" id="630683"/>
    <lineage>
        <taxon>Eukaryota</taxon>
        <taxon>Metazoa</taxon>
        <taxon>Chordata</taxon>
        <taxon>Craniata</taxon>
        <taxon>Vertebrata</taxon>
        <taxon>Euteleostomi</taxon>
        <taxon>Actinopterygii</taxon>
        <taxon>Neopterygii</taxon>
        <taxon>Teleostei</taxon>
        <taxon>Neoteleostei</taxon>
        <taxon>Acanthomorphata</taxon>
        <taxon>Zeiogadaria</taxon>
        <taxon>Gadariae</taxon>
        <taxon>Gadiformes</taxon>
        <taxon>Muraenolepidoidei</taxon>
        <taxon>Muraenolepididae</taxon>
        <taxon>Muraenolepis</taxon>
    </lineage>
</organism>
<dbReference type="OrthoDB" id="10264956at2759"/>
<gene>
    <name evidence="18" type="ORF">NHX12_025575</name>
</gene>
<comment type="catalytic activity">
    <reaction evidence="15">
        <text>a 3-O-[N-acetyl-alpha-neuraminyl-(2-&gt;3)-beta-D-galactosyl-(1-&gt;3)-N-acetyl-alpha-D-galactosaminyl]-L-threonyl-[protein] + CMP-N-acetyl-beta-neuraminate = a 3-O-{alpha-Neu5Ac-(2-&gt;3)-beta-D-Gal-(1-&gt;3)-[alpha-Neu5Ac-(2-&gt;6)]-alpha-D-GalNAc}-L-threonyl-[protein] + CMP + H(+)</text>
        <dbReference type="Rhea" id="RHEA:81659"/>
        <dbReference type="Rhea" id="RHEA-COMP:14417"/>
        <dbReference type="Rhea" id="RHEA-COMP:16763"/>
        <dbReference type="ChEBI" id="CHEBI:15378"/>
        <dbReference type="ChEBI" id="CHEBI:57812"/>
        <dbReference type="ChEBI" id="CHEBI:60377"/>
        <dbReference type="ChEBI" id="CHEBI:139598"/>
        <dbReference type="ChEBI" id="CHEBI:156398"/>
    </reaction>
    <physiologicalReaction direction="left-to-right" evidence="15">
        <dbReference type="Rhea" id="RHEA:81660"/>
    </physiologicalReaction>
</comment>
<dbReference type="EC" id="2.4.3.3" evidence="14"/>
<feature type="compositionally biased region" description="Basic and acidic residues" evidence="17">
    <location>
        <begin position="87"/>
        <end position="96"/>
    </location>
</feature>
<dbReference type="FunFam" id="3.90.1480.20:FF:000015">
    <property type="entry name" value="Lactosylceramide alpha-2,3-sialyltransferase"/>
    <property type="match status" value="1"/>
</dbReference>
<comment type="catalytic activity">
    <reaction evidence="16">
        <text>a 3-O-[N-acetyl-alpha-D-galactosaminyl]-L-threonyl-[protein] + CMP-N-acetyl-beta-neuraminate = a 3-O-[N-acetyl-alpha-neuraminosyl-(2-&gt;6)-N-acetyl-alpha-D-galactosaminyl]-L-threonyl-[protein] + CMP + H(+)</text>
        <dbReference type="Rhea" id="RHEA:81643"/>
        <dbReference type="Rhea" id="RHEA-COMP:11689"/>
        <dbReference type="Rhea" id="RHEA-COMP:19720"/>
        <dbReference type="ChEBI" id="CHEBI:15378"/>
        <dbReference type="ChEBI" id="CHEBI:57812"/>
        <dbReference type="ChEBI" id="CHEBI:60377"/>
        <dbReference type="ChEBI" id="CHEBI:87075"/>
        <dbReference type="ChEBI" id="CHEBI:231970"/>
    </reaction>
    <physiologicalReaction direction="left-to-right" evidence="16">
        <dbReference type="Rhea" id="RHEA:81644"/>
    </physiologicalReaction>
</comment>
<evidence type="ECO:0000256" key="12">
    <source>
        <dbReference type="ARBA" id="ARBA00023180"/>
    </source>
</evidence>
<evidence type="ECO:0000256" key="5">
    <source>
        <dbReference type="ARBA" id="ARBA00022679"/>
    </source>
</evidence>
<comment type="caution">
    <text evidence="18">The sequence shown here is derived from an EMBL/GenBank/DDBJ whole genome shotgun (WGS) entry which is preliminary data.</text>
</comment>
<keyword evidence="7" id="KW-0735">Signal-anchor</keyword>
<evidence type="ECO:0000256" key="1">
    <source>
        <dbReference type="ARBA" id="ARBA00004323"/>
    </source>
</evidence>
<dbReference type="Proteomes" id="UP001148018">
    <property type="component" value="Unassembled WGS sequence"/>
</dbReference>
<keyword evidence="4" id="KW-0328">Glycosyltransferase</keyword>
<evidence type="ECO:0000256" key="15">
    <source>
        <dbReference type="ARBA" id="ARBA00050664"/>
    </source>
</evidence>
<evidence type="ECO:0000256" key="17">
    <source>
        <dbReference type="SAM" id="MobiDB-lite"/>
    </source>
</evidence>
<dbReference type="AlphaFoldDB" id="A0A9Q0ELG1"/>
<dbReference type="EMBL" id="JANIIK010000040">
    <property type="protein sequence ID" value="KAJ3608528.1"/>
    <property type="molecule type" value="Genomic_DNA"/>
</dbReference>
<keyword evidence="9" id="KW-0333">Golgi apparatus</keyword>
<evidence type="ECO:0000256" key="11">
    <source>
        <dbReference type="ARBA" id="ARBA00023157"/>
    </source>
</evidence>
<evidence type="ECO:0000256" key="4">
    <source>
        <dbReference type="ARBA" id="ARBA00022676"/>
    </source>
</evidence>
<evidence type="ECO:0000256" key="14">
    <source>
        <dbReference type="ARBA" id="ARBA00039109"/>
    </source>
</evidence>
<dbReference type="PANTHER" id="PTHR45941:SF1">
    <property type="entry name" value="ALPHA-N-ACETYLGALACTOSAMINIDE ALPHA-2,6-SIALYLTRANSFERASE 1"/>
    <property type="match status" value="1"/>
</dbReference>
<feature type="compositionally biased region" description="Basic and acidic residues" evidence="17">
    <location>
        <begin position="63"/>
        <end position="78"/>
    </location>
</feature>
<dbReference type="InterPro" id="IPR038578">
    <property type="entry name" value="GT29-like_sf"/>
</dbReference>
<feature type="region of interest" description="Disordered" evidence="17">
    <location>
        <begin position="1"/>
        <end position="130"/>
    </location>
</feature>
<dbReference type="Gene3D" id="3.90.1480.20">
    <property type="entry name" value="Glycosyl transferase family 29"/>
    <property type="match status" value="1"/>
</dbReference>
<feature type="compositionally biased region" description="Polar residues" evidence="17">
    <location>
        <begin position="100"/>
        <end position="111"/>
    </location>
</feature>
<keyword evidence="8" id="KW-1133">Transmembrane helix</keyword>
<evidence type="ECO:0000256" key="7">
    <source>
        <dbReference type="ARBA" id="ARBA00022968"/>
    </source>
</evidence>
<comment type="catalytic activity">
    <reaction evidence="13">
        <text>a beta-D-galactosyl-(1-&gt;3)-N-acetyl-alpha-D-galactosaminyl derivative + CMP-N-acetyl-beta-neuraminate = a beta-D-galactosyl-(1-&gt;3)-[N-acetyl-alpha-neuraminyl-(2-&gt;6)]-N-acetyl-alpha-D-galactosaminyl derivative + CMP + H(+)</text>
        <dbReference type="Rhea" id="RHEA:11136"/>
        <dbReference type="ChEBI" id="CHEBI:15378"/>
        <dbReference type="ChEBI" id="CHEBI:57812"/>
        <dbReference type="ChEBI" id="CHEBI:60377"/>
        <dbReference type="ChEBI" id="CHEBI:133470"/>
        <dbReference type="ChEBI" id="CHEBI:140764"/>
        <dbReference type="EC" id="2.4.3.3"/>
    </reaction>
    <physiologicalReaction direction="left-to-right" evidence="13">
        <dbReference type="Rhea" id="RHEA:11137"/>
    </physiologicalReaction>
</comment>
<accession>A0A9Q0ELG1</accession>
<dbReference type="InterPro" id="IPR001675">
    <property type="entry name" value="Glyco_trans_29"/>
</dbReference>
<dbReference type="Pfam" id="PF00777">
    <property type="entry name" value="Glyco_transf_29"/>
    <property type="match status" value="1"/>
</dbReference>
<evidence type="ECO:0000313" key="18">
    <source>
        <dbReference type="EMBL" id="KAJ3608528.1"/>
    </source>
</evidence>
<evidence type="ECO:0000256" key="2">
    <source>
        <dbReference type="ARBA" id="ARBA00004922"/>
    </source>
</evidence>
<evidence type="ECO:0000256" key="6">
    <source>
        <dbReference type="ARBA" id="ARBA00022692"/>
    </source>
</evidence>
<evidence type="ECO:0000256" key="3">
    <source>
        <dbReference type="ARBA" id="ARBA00006003"/>
    </source>
</evidence>
<evidence type="ECO:0000256" key="16">
    <source>
        <dbReference type="ARBA" id="ARBA00052285"/>
    </source>
</evidence>
<keyword evidence="12" id="KW-0325">Glycoprotein</keyword>
<reference evidence="18" key="1">
    <citation type="submission" date="2022-07" db="EMBL/GenBank/DDBJ databases">
        <title>Chromosome-level genome of Muraenolepis orangiensis.</title>
        <authorList>
            <person name="Kim J."/>
        </authorList>
    </citation>
    <scope>NUCLEOTIDE SEQUENCE</scope>
    <source>
        <strain evidence="18">KU_S4_2022</strain>
        <tissue evidence="18">Muscle</tissue>
    </source>
</reference>
<proteinExistence type="inferred from homology"/>
<keyword evidence="19" id="KW-1185">Reference proteome</keyword>
<keyword evidence="11" id="KW-1015">Disulfide bond</keyword>
<comment type="similarity">
    <text evidence="3">Belongs to the glycosyltransferase 29 family.</text>
</comment>
<evidence type="ECO:0000313" key="19">
    <source>
        <dbReference type="Proteomes" id="UP001148018"/>
    </source>
</evidence>
<dbReference type="GO" id="GO:0009312">
    <property type="term" value="P:oligosaccharide biosynthetic process"/>
    <property type="evidence" value="ECO:0007669"/>
    <property type="project" value="TreeGrafter"/>
</dbReference>
<keyword evidence="5" id="KW-0808">Transferase</keyword>
<keyword evidence="10" id="KW-0472">Membrane</keyword>
<evidence type="ECO:0000256" key="9">
    <source>
        <dbReference type="ARBA" id="ARBA00023034"/>
    </source>
</evidence>
<comment type="subcellular location">
    <subcellularLocation>
        <location evidence="1">Golgi apparatus membrane</location>
        <topology evidence="1">Single-pass type II membrane protein</topology>
    </subcellularLocation>
</comment>
<feature type="compositionally biased region" description="Low complexity" evidence="17">
    <location>
        <begin position="11"/>
        <end position="36"/>
    </location>
</feature>
<keyword evidence="6" id="KW-0812">Transmembrane</keyword>
<name>A0A9Q0ELG1_9TELE</name>
<evidence type="ECO:0000256" key="8">
    <source>
        <dbReference type="ARBA" id="ARBA00022989"/>
    </source>
</evidence>
<sequence length="462" mass="51857">MRPSGSRTLDPDAPSAAAAASSSGSGSGSPIGTPPGKELLECGFSYPQTEGATEGPGIDGDANDGRTMKELALDEKENFTPYDNEELTTKDIEERPIAQVSLSPGNEVTLTPQPPGGQRHIRSEQQPALRKKDFQKMPKWDFEDVYTSNDHSRQTACPLSLRTSEDANFTESFLPNINLFMYNSSVNMSEWNRLSHFNNPFGFMEYDYKDVKGAVENIPKPQQPLLVSRGGGCVTCAVVGMAGILNGSGMGQEIDRHDYVFRMNGAVTQGYEDDVGNKTSIYLHTAHSLTAALIYNKKHGFKRIPQDEGIKYVMIPEGIRDLQWLQALFTGKLVAAGPYKNLRPSQYYSGDLNNQFYLLHPDFMRYVRNRFLKSPGLDYDFWPVVRPSNGALALFLALHTCDVVNAYGFITEDYHKYPYNYCEGHGQRKMNFYLTHDFVTEMKAWKKLHNAGIIKLYQRMDN</sequence>
<protein>
    <recommendedName>
        <fullName evidence="14">alpha-N-acetylgalactosaminide alpha-2,6-sialyltransferase</fullName>
        <ecNumber evidence="14">2.4.3.3</ecNumber>
    </recommendedName>
</protein>
<evidence type="ECO:0000256" key="13">
    <source>
        <dbReference type="ARBA" id="ARBA00036348"/>
    </source>
</evidence>
<dbReference type="GO" id="GO:0000139">
    <property type="term" value="C:Golgi membrane"/>
    <property type="evidence" value="ECO:0007669"/>
    <property type="project" value="UniProtKB-SubCell"/>
</dbReference>
<dbReference type="PANTHER" id="PTHR45941">
    <property type="entry name" value="ALPHA-N-ACETYLGALACTOSAMINIDE ALPHA-2,6-SIALYLTRANSFERASE 2-LIKE-RELATED"/>
    <property type="match status" value="1"/>
</dbReference>
<comment type="pathway">
    <text evidence="2">Protein modification; protein glycosylation.</text>
</comment>
<dbReference type="GO" id="GO:0001665">
    <property type="term" value="F:alpha-N-acetylgalactosaminide alpha-2,6-sialyltransferase activity"/>
    <property type="evidence" value="ECO:0007669"/>
    <property type="project" value="UniProtKB-EC"/>
</dbReference>